<comment type="caution">
    <text evidence="3">The sequence shown here is derived from an EMBL/GenBank/DDBJ whole genome shotgun (WGS) entry which is preliminary data.</text>
</comment>
<feature type="transmembrane region" description="Helical" evidence="1">
    <location>
        <begin position="223"/>
        <end position="241"/>
    </location>
</feature>
<keyword evidence="1" id="KW-1133">Transmembrane helix</keyword>
<dbReference type="KEGG" id="tkr:C7K43_00715"/>
<name>A0AAN4UCR1_9ENTE</name>
<keyword evidence="1" id="KW-0472">Membrane</keyword>
<dbReference type="EMBL" id="BKBO01000029">
    <property type="protein sequence ID" value="GEQ49907.1"/>
    <property type="molecule type" value="Genomic_DNA"/>
</dbReference>
<organism evidence="3 4">
    <name type="scientific">Tetragenococcus koreensis</name>
    <dbReference type="NCBI Taxonomy" id="290335"/>
    <lineage>
        <taxon>Bacteria</taxon>
        <taxon>Bacillati</taxon>
        <taxon>Bacillota</taxon>
        <taxon>Bacilli</taxon>
        <taxon>Lactobacillales</taxon>
        <taxon>Enterococcaceae</taxon>
        <taxon>Tetragenococcus</taxon>
    </lineage>
</organism>
<dbReference type="Proteomes" id="UP000886597">
    <property type="component" value="Unassembled WGS sequence"/>
</dbReference>
<evidence type="ECO:0000256" key="1">
    <source>
        <dbReference type="SAM" id="Phobius"/>
    </source>
</evidence>
<dbReference type="GeneID" id="69984459"/>
<protein>
    <submittedName>
        <fullName evidence="3">Uncharacterized protein</fullName>
    </submittedName>
</protein>
<feature type="transmembrane region" description="Helical" evidence="1">
    <location>
        <begin position="126"/>
        <end position="149"/>
    </location>
</feature>
<evidence type="ECO:0000313" key="2">
    <source>
        <dbReference type="EMBL" id="GEQ49907.1"/>
    </source>
</evidence>
<proteinExistence type="predicted"/>
<dbReference type="EMBL" id="BKBQ01000030">
    <property type="protein sequence ID" value="GEQ54960.1"/>
    <property type="molecule type" value="Genomic_DNA"/>
</dbReference>
<evidence type="ECO:0000313" key="3">
    <source>
        <dbReference type="EMBL" id="GEQ54960.1"/>
    </source>
</evidence>
<feature type="transmembrane region" description="Helical" evidence="1">
    <location>
        <begin position="86"/>
        <end position="105"/>
    </location>
</feature>
<dbReference type="Proteomes" id="UP000886607">
    <property type="component" value="Unassembled WGS sequence"/>
</dbReference>
<feature type="transmembrane region" description="Helical" evidence="1">
    <location>
        <begin position="20"/>
        <end position="46"/>
    </location>
</feature>
<sequence length="245" mass="28619">MSFSKIALASLKYHRRMTAFYIFFLAISFVLLFVIDSLKISLPYIYSHIEDLLTSSGYSLEKQSILTSIQEPTEAVNRYYSLIKRAATLSFAAVFLIYFFTCQMVREKEFLIWKRSGSSTLSWVRFNLLETFFPLLVFILIFTIATMVFQRFFVGIILQLHLKIIESLNGTQTVTEQFDSENLDHLVVRFPRTNQALIQSVLLPSKEWAKILFMALGQTIRNFVLFIFPIQISAIGIHHYWRHKL</sequence>
<dbReference type="RefSeq" id="WP_124005094.1">
    <property type="nucleotide sequence ID" value="NZ_BJYN01000001.1"/>
</dbReference>
<gene>
    <name evidence="2" type="ORF">TK11N_17590</name>
    <name evidence="3" type="ORF">TK2N_18040</name>
</gene>
<keyword evidence="5" id="KW-1185">Reference proteome</keyword>
<evidence type="ECO:0000313" key="5">
    <source>
        <dbReference type="Proteomes" id="UP000886607"/>
    </source>
</evidence>
<reference evidence="3" key="2">
    <citation type="journal article" date="2020" name="Int. Dairy J.">
        <title>Lactic acid bacterial diversity in Brie cheese focusing on salt concentration and pH of isolation medium and characterisation of halophilic and alkaliphilic lactic acid bacterial isolates.</title>
        <authorList>
            <person name="Unno R."/>
            <person name="Matsutani M."/>
            <person name="Suzuki T."/>
            <person name="Kodama K."/>
            <person name="Matsushita H."/>
            <person name="Yamasato K."/>
            <person name="Koizumi Y."/>
            <person name="Ishikawa M."/>
        </authorList>
    </citation>
    <scope>NUCLEOTIDE SEQUENCE</scope>
    <source>
        <strain evidence="3">7C1</strain>
        <strain evidence="2">8C4</strain>
    </source>
</reference>
<reference evidence="3" key="1">
    <citation type="submission" date="2019-08" db="EMBL/GenBank/DDBJ databases">
        <authorList>
            <person name="Ishikawa M."/>
            <person name="Suzuki T."/>
            <person name="Matsutani M."/>
        </authorList>
    </citation>
    <scope>NUCLEOTIDE SEQUENCE</scope>
    <source>
        <strain evidence="3">7C1</strain>
        <strain evidence="2">8C4</strain>
    </source>
</reference>
<accession>A0AAN4UCR1</accession>
<dbReference type="AlphaFoldDB" id="A0AAN4UCR1"/>
<evidence type="ECO:0000313" key="4">
    <source>
        <dbReference type="Proteomes" id="UP000886597"/>
    </source>
</evidence>
<keyword evidence="1" id="KW-0812">Transmembrane</keyword>